<dbReference type="InterPro" id="IPR011711">
    <property type="entry name" value="GntR_C"/>
</dbReference>
<protein>
    <submittedName>
        <fullName evidence="5">HTH-type transcriptional repressor RspR</fullName>
    </submittedName>
</protein>
<dbReference type="CDD" id="cd07377">
    <property type="entry name" value="WHTH_GntR"/>
    <property type="match status" value="1"/>
</dbReference>
<keyword evidence="6" id="KW-1185">Reference proteome</keyword>
<evidence type="ECO:0000256" key="2">
    <source>
        <dbReference type="ARBA" id="ARBA00023125"/>
    </source>
</evidence>
<evidence type="ECO:0000313" key="6">
    <source>
        <dbReference type="Proteomes" id="UP000250079"/>
    </source>
</evidence>
<dbReference type="SMART" id="SM00895">
    <property type="entry name" value="FCD"/>
    <property type="match status" value="1"/>
</dbReference>
<dbReference type="InterPro" id="IPR000524">
    <property type="entry name" value="Tscrpt_reg_HTH_GntR"/>
</dbReference>
<evidence type="ECO:0000259" key="4">
    <source>
        <dbReference type="PROSITE" id="PS50949"/>
    </source>
</evidence>
<dbReference type="Pfam" id="PF00392">
    <property type="entry name" value="GntR"/>
    <property type="match status" value="1"/>
</dbReference>
<dbReference type="PANTHER" id="PTHR43537">
    <property type="entry name" value="TRANSCRIPTIONAL REGULATOR, GNTR FAMILY"/>
    <property type="match status" value="1"/>
</dbReference>
<dbReference type="SUPFAM" id="SSF48008">
    <property type="entry name" value="GntR ligand-binding domain-like"/>
    <property type="match status" value="1"/>
</dbReference>
<dbReference type="Gene3D" id="1.20.120.530">
    <property type="entry name" value="GntR ligand-binding domain-like"/>
    <property type="match status" value="1"/>
</dbReference>
<dbReference type="PRINTS" id="PR00035">
    <property type="entry name" value="HTHGNTR"/>
</dbReference>
<name>A0A2Z2NRQ0_9GAMM</name>
<dbReference type="PROSITE" id="PS50949">
    <property type="entry name" value="HTH_GNTR"/>
    <property type="match status" value="1"/>
</dbReference>
<dbReference type="InterPro" id="IPR036388">
    <property type="entry name" value="WH-like_DNA-bd_sf"/>
</dbReference>
<keyword evidence="3" id="KW-0804">Transcription</keyword>
<sequence>MTSSASTDILGTPDRASVGSLLSDACLVSGEGLANQIYRLLWDLIVNIQLQPGQLVSEKEIAESLNSSKTPVREALIRLEEAGLVNVVPKSGTYVTPIRINTYIGACFIRLQLETGAVRRAAIQPSHRQSQLTEIIKEQEKAIENEDFPLFFILDERLHEAFFIVAGIPAVWPVVKRTQSEVYRMRKLKRMFRINRRAQVLNQHRAIVDAIQSCNPDAAQVALTNHIGSLEGELQELSALPELLAFIEESTVGRQRSRTPRL</sequence>
<dbReference type="RefSeq" id="WP_088919134.1">
    <property type="nucleotide sequence ID" value="NZ_CP018632.1"/>
</dbReference>
<evidence type="ECO:0000256" key="1">
    <source>
        <dbReference type="ARBA" id="ARBA00023015"/>
    </source>
</evidence>
<keyword evidence="2" id="KW-0238">DNA-binding</keyword>
<dbReference type="SUPFAM" id="SSF46785">
    <property type="entry name" value="Winged helix' DNA-binding domain"/>
    <property type="match status" value="1"/>
</dbReference>
<dbReference type="AlphaFoldDB" id="A0A2Z2NRQ0"/>
<evidence type="ECO:0000256" key="3">
    <source>
        <dbReference type="ARBA" id="ARBA00023163"/>
    </source>
</evidence>
<dbReference type="Gene3D" id="1.10.10.10">
    <property type="entry name" value="Winged helix-like DNA-binding domain superfamily/Winged helix DNA-binding domain"/>
    <property type="match status" value="1"/>
</dbReference>
<gene>
    <name evidence="5" type="primary">rspR_5</name>
    <name evidence="5" type="ORF">IMCC3135_19820</name>
</gene>
<keyword evidence="1" id="KW-0805">Transcription regulation</keyword>
<organism evidence="5 6">
    <name type="scientific">Granulosicoccus antarcticus IMCC3135</name>
    <dbReference type="NCBI Taxonomy" id="1192854"/>
    <lineage>
        <taxon>Bacteria</taxon>
        <taxon>Pseudomonadati</taxon>
        <taxon>Pseudomonadota</taxon>
        <taxon>Gammaproteobacteria</taxon>
        <taxon>Chromatiales</taxon>
        <taxon>Granulosicoccaceae</taxon>
        <taxon>Granulosicoccus</taxon>
    </lineage>
</organism>
<accession>A0A2Z2NRQ0</accession>
<dbReference type="GO" id="GO:0003677">
    <property type="term" value="F:DNA binding"/>
    <property type="evidence" value="ECO:0007669"/>
    <property type="project" value="UniProtKB-KW"/>
</dbReference>
<dbReference type="OrthoDB" id="6627771at2"/>
<dbReference type="Pfam" id="PF07729">
    <property type="entry name" value="FCD"/>
    <property type="match status" value="1"/>
</dbReference>
<dbReference type="InterPro" id="IPR008920">
    <property type="entry name" value="TF_FadR/GntR_C"/>
</dbReference>
<dbReference type="SMART" id="SM00345">
    <property type="entry name" value="HTH_GNTR"/>
    <property type="match status" value="1"/>
</dbReference>
<dbReference type="PANTHER" id="PTHR43537:SF6">
    <property type="entry name" value="HTH-TYPE TRANSCRIPTIONAL REPRESSOR RSPR"/>
    <property type="match status" value="1"/>
</dbReference>
<dbReference type="InterPro" id="IPR036390">
    <property type="entry name" value="WH_DNA-bd_sf"/>
</dbReference>
<dbReference type="Proteomes" id="UP000250079">
    <property type="component" value="Chromosome"/>
</dbReference>
<proteinExistence type="predicted"/>
<dbReference type="KEGG" id="gai:IMCC3135_19820"/>
<reference evidence="5 6" key="1">
    <citation type="submission" date="2016-12" db="EMBL/GenBank/DDBJ databases">
        <authorList>
            <person name="Song W.-J."/>
            <person name="Kurnit D.M."/>
        </authorList>
    </citation>
    <scope>NUCLEOTIDE SEQUENCE [LARGE SCALE GENOMIC DNA]</scope>
    <source>
        <strain evidence="5 6">IMCC3135</strain>
    </source>
</reference>
<dbReference type="GO" id="GO:0003700">
    <property type="term" value="F:DNA-binding transcription factor activity"/>
    <property type="evidence" value="ECO:0007669"/>
    <property type="project" value="InterPro"/>
</dbReference>
<dbReference type="EMBL" id="CP018632">
    <property type="protein sequence ID" value="ASJ74043.1"/>
    <property type="molecule type" value="Genomic_DNA"/>
</dbReference>
<evidence type="ECO:0000313" key="5">
    <source>
        <dbReference type="EMBL" id="ASJ74043.1"/>
    </source>
</evidence>
<feature type="domain" description="HTH gntR-type" evidence="4">
    <location>
        <begin position="31"/>
        <end position="98"/>
    </location>
</feature>